<dbReference type="Proteomes" id="UP000193431">
    <property type="component" value="Chromosome"/>
</dbReference>
<dbReference type="CDD" id="cd07067">
    <property type="entry name" value="HP_PGM_like"/>
    <property type="match status" value="1"/>
</dbReference>
<dbReference type="PANTHER" id="PTHR47623:SF1">
    <property type="entry name" value="OS09G0287300 PROTEIN"/>
    <property type="match status" value="1"/>
</dbReference>
<keyword evidence="3" id="KW-1185">Reference proteome</keyword>
<dbReference type="InterPro" id="IPR013078">
    <property type="entry name" value="His_Pase_superF_clade-1"/>
</dbReference>
<proteinExistence type="predicted"/>
<organism evidence="2 3">
    <name type="scientific">Nonlabens spongiae</name>
    <dbReference type="NCBI Taxonomy" id="331648"/>
    <lineage>
        <taxon>Bacteria</taxon>
        <taxon>Pseudomonadati</taxon>
        <taxon>Bacteroidota</taxon>
        <taxon>Flavobacteriia</taxon>
        <taxon>Flavobacteriales</taxon>
        <taxon>Flavobacteriaceae</taxon>
        <taxon>Nonlabens</taxon>
    </lineage>
</organism>
<dbReference type="EMBL" id="CP019344">
    <property type="protein sequence ID" value="ARN79345.1"/>
    <property type="molecule type" value="Genomic_DNA"/>
</dbReference>
<dbReference type="Pfam" id="PF00300">
    <property type="entry name" value="His_Phos_1"/>
    <property type="match status" value="1"/>
</dbReference>
<dbReference type="STRING" id="331648.BST97_03080"/>
<dbReference type="PANTHER" id="PTHR47623">
    <property type="entry name" value="OS09G0287300 PROTEIN"/>
    <property type="match status" value="1"/>
</dbReference>
<dbReference type="Gene3D" id="3.40.50.1240">
    <property type="entry name" value="Phosphoglycerate mutase-like"/>
    <property type="match status" value="1"/>
</dbReference>
<sequence>MKKLIISRHGKSSWELNVRDHDRVLNQRGIDDGHLVGKHLKEMNIKPDLIWSSTAARALQTATIVTEYIDYSLSKLRLNRNLYTFSSDELKRVIQSCTDDVDTLMIFSHNHGITDFVNRYGNKAFDNVPTTGVVQLIFDTNQWSDITRGSTQFYVFPKHIR</sequence>
<dbReference type="OrthoDB" id="9810154at2"/>
<accession>A0A1W6MP30</accession>
<dbReference type="InterPro" id="IPR029033">
    <property type="entry name" value="His_PPase_superfam"/>
</dbReference>
<name>A0A1W6MP30_9FLAO</name>
<dbReference type="AlphaFoldDB" id="A0A1W6MP30"/>
<dbReference type="RefSeq" id="WP_085768139.1">
    <property type="nucleotide sequence ID" value="NZ_CP019344.1"/>
</dbReference>
<evidence type="ECO:0000313" key="2">
    <source>
        <dbReference type="EMBL" id="ARN79345.1"/>
    </source>
</evidence>
<dbReference type="SUPFAM" id="SSF53254">
    <property type="entry name" value="Phosphoglycerate mutase-like"/>
    <property type="match status" value="1"/>
</dbReference>
<evidence type="ECO:0000313" key="3">
    <source>
        <dbReference type="Proteomes" id="UP000193431"/>
    </source>
</evidence>
<reference evidence="2 3" key="1">
    <citation type="submission" date="2016-11" db="EMBL/GenBank/DDBJ databases">
        <title>Trade-off between light-utilization and light-protection in marine flavobacteria.</title>
        <authorList>
            <person name="Kumagai Y."/>
        </authorList>
    </citation>
    <scope>NUCLEOTIDE SEQUENCE [LARGE SCALE GENOMIC DNA]</scope>
    <source>
        <strain evidence="2 3">JCM 13191</strain>
    </source>
</reference>
<feature type="binding site" evidence="1">
    <location>
        <position position="57"/>
    </location>
    <ligand>
        <name>substrate</name>
    </ligand>
</feature>
<protein>
    <submittedName>
        <fullName evidence="2">Histidine phosphatase family protein</fullName>
    </submittedName>
</protein>
<gene>
    <name evidence="2" type="ORF">BST97_03080</name>
</gene>
<evidence type="ECO:0000256" key="1">
    <source>
        <dbReference type="PIRSR" id="PIRSR613078-2"/>
    </source>
</evidence>
<dbReference type="SMART" id="SM00855">
    <property type="entry name" value="PGAM"/>
    <property type="match status" value="1"/>
</dbReference>